<dbReference type="PANTHER" id="PTHR43217">
    <property type="entry name" value="SUCCINATE SEMIALDEHYDE DEHYDROGENASE [NAD(P)+] SAD"/>
    <property type="match status" value="1"/>
</dbReference>
<comment type="caution">
    <text evidence="5">The sequence shown here is derived from an EMBL/GenBank/DDBJ whole genome shotgun (WGS) entry which is preliminary data.</text>
</comment>
<dbReference type="InterPro" id="IPR047110">
    <property type="entry name" value="GABD/Sad-like"/>
</dbReference>
<dbReference type="InterPro" id="IPR016161">
    <property type="entry name" value="Ald_DH/histidinol_DH"/>
</dbReference>
<dbReference type="EMBL" id="FXUA01000006">
    <property type="protein sequence ID" value="SMP28876.1"/>
    <property type="molecule type" value="Genomic_DNA"/>
</dbReference>
<dbReference type="RefSeq" id="WP_283413813.1">
    <property type="nucleotide sequence ID" value="NZ_FXUA01000006.1"/>
</dbReference>
<sequence length="456" mass="49580">MTLIKSINPYTNEVLAEFQPHTEEELEAKLSAGSMAFSSWKDTSFSKRAELMGNAAKVLKDNREKYAKIISLEMGKVLKESLAEVDKCALACNYYAENAAEFLKEEPIELPDGARAKVIHQPLGIVLAVMPWNFPFWQVFRFAAPTLMAGNVGVLKHASNVPQCALAIEEVLTEAGFPEGAFQSLLIDSKATTNLIEDARIKAVTLTGSEKAGASVASTAGKHIKKSLLELGGSDPFIVLKDANIKKATETAVKARMINCGQSCIAAKRFIVEEDVYEEFLAHFVEHFSQLKQGDPMNEESDFACMARPDLAKELYTQLDKSVKAGAKLIYGGEAPEENSAVFQPAILTDIPTSAPAYSEELFGPVATIFKVKNEEDAIAIANDSEFGLGGSIWSENKEKAEQLASKIESGAVFINAMVASNPHLPFGGIKKSGYGRELSRYGILEFVNSKTVYLG</sequence>
<protein>
    <submittedName>
        <fullName evidence="5">Succinate-semialdehyde dehydrogenase / glutarate-semialdehyde dehydrogenase</fullName>
    </submittedName>
</protein>
<dbReference type="PANTHER" id="PTHR43217:SF1">
    <property type="entry name" value="SUCCINATE SEMIALDEHYDE DEHYDROGENASE [NAD(P)+] SAD"/>
    <property type="match status" value="1"/>
</dbReference>
<evidence type="ECO:0000256" key="1">
    <source>
        <dbReference type="ARBA" id="ARBA00009986"/>
    </source>
</evidence>
<accession>A0ABY1P9V0</accession>
<comment type="similarity">
    <text evidence="1">Belongs to the aldehyde dehydrogenase family.</text>
</comment>
<evidence type="ECO:0000259" key="4">
    <source>
        <dbReference type="Pfam" id="PF00171"/>
    </source>
</evidence>
<keyword evidence="6" id="KW-1185">Reference proteome</keyword>
<proteinExistence type="inferred from homology"/>
<organism evidence="5 6">
    <name type="scientific">Algoriphagus winogradskyi</name>
    <dbReference type="NCBI Taxonomy" id="237017"/>
    <lineage>
        <taxon>Bacteria</taxon>
        <taxon>Pseudomonadati</taxon>
        <taxon>Bacteroidota</taxon>
        <taxon>Cytophagia</taxon>
        <taxon>Cytophagales</taxon>
        <taxon>Cyclobacteriaceae</taxon>
        <taxon>Algoriphagus</taxon>
    </lineage>
</organism>
<dbReference type="Gene3D" id="3.40.309.10">
    <property type="entry name" value="Aldehyde Dehydrogenase, Chain A, domain 2"/>
    <property type="match status" value="1"/>
</dbReference>
<evidence type="ECO:0000256" key="2">
    <source>
        <dbReference type="ARBA" id="ARBA00022857"/>
    </source>
</evidence>
<evidence type="ECO:0000256" key="3">
    <source>
        <dbReference type="ARBA" id="ARBA00023002"/>
    </source>
</evidence>
<keyword evidence="2" id="KW-0521">NADP</keyword>
<dbReference type="InterPro" id="IPR016163">
    <property type="entry name" value="Ald_DH_C"/>
</dbReference>
<evidence type="ECO:0000313" key="5">
    <source>
        <dbReference type="EMBL" id="SMP28876.1"/>
    </source>
</evidence>
<feature type="domain" description="Aldehyde dehydrogenase" evidence="4">
    <location>
        <begin position="4"/>
        <end position="453"/>
    </location>
</feature>
<dbReference type="Pfam" id="PF00171">
    <property type="entry name" value="Aldedh"/>
    <property type="match status" value="1"/>
</dbReference>
<keyword evidence="3" id="KW-0560">Oxidoreductase</keyword>
<dbReference type="Gene3D" id="3.40.605.10">
    <property type="entry name" value="Aldehyde Dehydrogenase, Chain A, domain 1"/>
    <property type="match status" value="1"/>
</dbReference>
<dbReference type="InterPro" id="IPR016162">
    <property type="entry name" value="Ald_DH_N"/>
</dbReference>
<dbReference type="Proteomes" id="UP001157915">
    <property type="component" value="Unassembled WGS sequence"/>
</dbReference>
<reference evidence="5 6" key="1">
    <citation type="submission" date="2017-05" db="EMBL/GenBank/DDBJ databases">
        <authorList>
            <person name="Varghese N."/>
            <person name="Submissions S."/>
        </authorList>
    </citation>
    <scope>NUCLEOTIDE SEQUENCE [LARGE SCALE GENOMIC DNA]</scope>
    <source>
        <strain evidence="5 6">DSM 15360</strain>
    </source>
</reference>
<dbReference type="InterPro" id="IPR044148">
    <property type="entry name" value="ALDH_GabD1-like"/>
</dbReference>
<dbReference type="CDD" id="cd07100">
    <property type="entry name" value="ALDH_SSADH1_GabD1"/>
    <property type="match status" value="1"/>
</dbReference>
<evidence type="ECO:0000313" key="6">
    <source>
        <dbReference type="Proteomes" id="UP001157915"/>
    </source>
</evidence>
<gene>
    <name evidence="5" type="ORF">SAMN06265367_10663</name>
</gene>
<name>A0ABY1P9V0_9BACT</name>
<dbReference type="SUPFAM" id="SSF53720">
    <property type="entry name" value="ALDH-like"/>
    <property type="match status" value="1"/>
</dbReference>
<dbReference type="InterPro" id="IPR015590">
    <property type="entry name" value="Aldehyde_DH_dom"/>
</dbReference>